<evidence type="ECO:0000256" key="1">
    <source>
        <dbReference type="ARBA" id="ARBA00005187"/>
    </source>
</evidence>
<evidence type="ECO:0000256" key="3">
    <source>
        <dbReference type="ARBA" id="ARBA00048741"/>
    </source>
</evidence>
<dbReference type="AlphaFoldDB" id="A0A062UBI2"/>
<dbReference type="InterPro" id="IPR051786">
    <property type="entry name" value="ASN_synthetase/amidase"/>
</dbReference>
<dbReference type="PATRIC" id="fig|1280947.3.peg.2053"/>
<evidence type="ECO:0000313" key="5">
    <source>
        <dbReference type="EMBL" id="KCZ57691.1"/>
    </source>
</evidence>
<comment type="catalytic activity">
    <reaction evidence="3">
        <text>L-aspartate + L-glutamine + ATP + H2O = L-asparagine + L-glutamate + AMP + diphosphate + H(+)</text>
        <dbReference type="Rhea" id="RHEA:12228"/>
        <dbReference type="ChEBI" id="CHEBI:15377"/>
        <dbReference type="ChEBI" id="CHEBI:15378"/>
        <dbReference type="ChEBI" id="CHEBI:29985"/>
        <dbReference type="ChEBI" id="CHEBI:29991"/>
        <dbReference type="ChEBI" id="CHEBI:30616"/>
        <dbReference type="ChEBI" id="CHEBI:33019"/>
        <dbReference type="ChEBI" id="CHEBI:58048"/>
        <dbReference type="ChEBI" id="CHEBI:58359"/>
        <dbReference type="ChEBI" id="CHEBI:456215"/>
        <dbReference type="EC" id="6.3.5.4"/>
    </reaction>
</comment>
<evidence type="ECO:0000313" key="6">
    <source>
        <dbReference type="Proteomes" id="UP000027190"/>
    </source>
</evidence>
<proteinExistence type="predicted"/>
<evidence type="ECO:0000259" key="4">
    <source>
        <dbReference type="Pfam" id="PF00733"/>
    </source>
</evidence>
<dbReference type="InterPro" id="IPR014729">
    <property type="entry name" value="Rossmann-like_a/b/a_fold"/>
</dbReference>
<dbReference type="STRING" id="1280947.HY30_17365"/>
<dbReference type="Pfam" id="PF00733">
    <property type="entry name" value="Asn_synthase"/>
    <property type="match status" value="1"/>
</dbReference>
<organism evidence="5 6">
    <name type="scientific">Hyphomonas chukchiensis</name>
    <dbReference type="NCBI Taxonomy" id="1280947"/>
    <lineage>
        <taxon>Bacteria</taxon>
        <taxon>Pseudomonadati</taxon>
        <taxon>Pseudomonadota</taxon>
        <taxon>Alphaproteobacteria</taxon>
        <taxon>Hyphomonadales</taxon>
        <taxon>Hyphomonadaceae</taxon>
        <taxon>Hyphomonas</taxon>
    </lineage>
</organism>
<feature type="domain" description="Asparagine synthetase" evidence="4">
    <location>
        <begin position="248"/>
        <end position="598"/>
    </location>
</feature>
<accession>A0A062UBI2</accession>
<dbReference type="eggNOG" id="COG0367">
    <property type="taxonomic scope" value="Bacteria"/>
</dbReference>
<dbReference type="SUPFAM" id="SSF52402">
    <property type="entry name" value="Adenine nucleotide alpha hydrolases-like"/>
    <property type="match status" value="1"/>
</dbReference>
<keyword evidence="6" id="KW-1185">Reference proteome</keyword>
<dbReference type="PANTHER" id="PTHR43284">
    <property type="entry name" value="ASPARAGINE SYNTHETASE (GLUTAMINE-HYDROLYZING)"/>
    <property type="match status" value="1"/>
</dbReference>
<reference evidence="5 6" key="1">
    <citation type="journal article" date="2014" name="Antonie Van Leeuwenhoek">
        <title>Hyphomonas beringensis sp. nov. and Hyphomonas chukchiensis sp. nov., isolated from surface seawater of the Bering Sea and Chukchi Sea.</title>
        <authorList>
            <person name="Li C."/>
            <person name="Lai Q."/>
            <person name="Li G."/>
            <person name="Dong C."/>
            <person name="Wang J."/>
            <person name="Liao Y."/>
            <person name="Shao Z."/>
        </authorList>
    </citation>
    <scope>NUCLEOTIDE SEQUENCE [LARGE SCALE GENOMIC DNA]</scope>
    <source>
        <strain evidence="5 6">BH-BN04-4</strain>
    </source>
</reference>
<comment type="caution">
    <text evidence="5">The sequence shown here is derived from an EMBL/GenBank/DDBJ whole genome shotgun (WGS) entry which is preliminary data.</text>
</comment>
<dbReference type="Proteomes" id="UP000027190">
    <property type="component" value="Unassembled WGS sequence"/>
</dbReference>
<dbReference type="EC" id="6.3.5.4" evidence="2"/>
<dbReference type="EMBL" id="AWFG01000029">
    <property type="protein sequence ID" value="KCZ57691.1"/>
    <property type="molecule type" value="Genomic_DNA"/>
</dbReference>
<dbReference type="GO" id="GO:0006529">
    <property type="term" value="P:asparagine biosynthetic process"/>
    <property type="evidence" value="ECO:0007669"/>
    <property type="project" value="InterPro"/>
</dbReference>
<dbReference type="PANTHER" id="PTHR43284:SF1">
    <property type="entry name" value="ASPARAGINE SYNTHETASE"/>
    <property type="match status" value="1"/>
</dbReference>
<gene>
    <name evidence="5" type="ORF">HY30_17365</name>
</gene>
<sequence>MQSFFAMIWNVEDARATRYAQSLHQRIARMPDGFERVAWHPGFALYDLSSGRRTHSALRLNLDDGSAGGAIFGTLFRADAVSAPTPVTAFAADEVIRLCQSEGKALVKDYWGHYVAFLACGETHAVIVDPTASIPCYYTMRDGVVLVFSHLERCRFLDMSGFTINEDHIRTLLAYDKIQNGQTGLHEVSELMGGQRLLVSGKGMAVDRIWDPRKVALDVHEPPAEAAAAELKATTDRVVRAWRHCHSDIVVSLSGGLDSTIVLHALAAGRGETPVSAAHFQLNSGDAPESRYARIACDSAACDLAHIYLDPQAGLQTLGTHPPNVRPYRQFLSPDLTTLLPGRFHHPGGALFTGQGGDHLFLVSRSALGFADHVRNHGLSAGTAGALLQSAHLSGKSIWRVLAETLPLLMGRPHVSAMADAVDGRQTLINHHARAQLDVASALPDWVRDPLGLPPAKFDQVSILMHMTQMREPFFTPSPIETVHPLISQPLIELCLRLPAYLLSDGGTSRGLVRRAFRGAIPEQIRLRMNKGHASRYFTDRVTAHREQIVDALMSGELQRRGMILRSDVEVFIRHDDYRMRDSGSLLLAYFAIESWLQTWVAMIGKPSSDS</sequence>
<dbReference type="InterPro" id="IPR001962">
    <property type="entry name" value="Asn_synthase"/>
</dbReference>
<dbReference type="GO" id="GO:0004066">
    <property type="term" value="F:asparagine synthase (glutamine-hydrolyzing) activity"/>
    <property type="evidence" value="ECO:0007669"/>
    <property type="project" value="UniProtKB-EC"/>
</dbReference>
<comment type="pathway">
    <text evidence="1">Amino-acid biosynthesis; L-asparagine biosynthesis; L-asparagine from L-aspartate (L-Gln route): step 1/1.</text>
</comment>
<name>A0A062UBI2_9PROT</name>
<evidence type="ECO:0000256" key="2">
    <source>
        <dbReference type="ARBA" id="ARBA00012737"/>
    </source>
</evidence>
<dbReference type="Gene3D" id="3.40.50.620">
    <property type="entry name" value="HUPs"/>
    <property type="match status" value="1"/>
</dbReference>
<protein>
    <recommendedName>
        <fullName evidence="2">asparagine synthase (glutamine-hydrolyzing)</fullName>
        <ecNumber evidence="2">6.3.5.4</ecNumber>
    </recommendedName>
</protein>